<feature type="transmembrane region" description="Helical" evidence="1">
    <location>
        <begin position="80"/>
        <end position="110"/>
    </location>
</feature>
<organism evidence="3 4">
    <name type="scientific">Bosea caraganae</name>
    <dbReference type="NCBI Taxonomy" id="2763117"/>
    <lineage>
        <taxon>Bacteria</taxon>
        <taxon>Pseudomonadati</taxon>
        <taxon>Pseudomonadota</taxon>
        <taxon>Alphaproteobacteria</taxon>
        <taxon>Hyphomicrobiales</taxon>
        <taxon>Boseaceae</taxon>
        <taxon>Bosea</taxon>
    </lineage>
</organism>
<keyword evidence="1" id="KW-1133">Transmembrane helix</keyword>
<evidence type="ECO:0000259" key="2">
    <source>
        <dbReference type="Pfam" id="PF07331"/>
    </source>
</evidence>
<sequence length="151" mass="16052">MRRIDNVTDLVSGLLLVGLALLALTLTWPLRLGSATQMGPGYVPRLLCYLQIGLGLMIIAQSLVTQGGPLEKWAPRPIVWVLAGLAFFTFAIERLGLVAAVIGLVLLSCLAHRGTRPLEAALLGIGLAVFSVLLFVEALGLPILVWPGFGD</sequence>
<comment type="caution">
    <text evidence="3">The sequence shown here is derived from an EMBL/GenBank/DDBJ whole genome shotgun (WGS) entry which is preliminary data.</text>
</comment>
<dbReference type="Proteomes" id="UP000255207">
    <property type="component" value="Unassembled WGS sequence"/>
</dbReference>
<evidence type="ECO:0000313" key="3">
    <source>
        <dbReference type="EMBL" id="RDJ19772.1"/>
    </source>
</evidence>
<gene>
    <name evidence="3" type="ORF">DWE98_27990</name>
</gene>
<reference evidence="4" key="1">
    <citation type="submission" date="2018-07" db="EMBL/GenBank/DDBJ databases">
        <authorList>
            <person name="Safronova V.I."/>
            <person name="Chirak E.R."/>
            <person name="Sazanova A.L."/>
        </authorList>
    </citation>
    <scope>NUCLEOTIDE SEQUENCE [LARGE SCALE GENOMIC DNA]</scope>
    <source>
        <strain evidence="4">RCAM04685</strain>
    </source>
</reference>
<keyword evidence="1" id="KW-0472">Membrane</keyword>
<keyword evidence="4" id="KW-1185">Reference proteome</keyword>
<dbReference type="OrthoDB" id="5186924at2"/>
<protein>
    <submittedName>
        <fullName evidence="3">Tripartite tricarboxylate transporter TctB family protein</fullName>
    </submittedName>
</protein>
<dbReference type="InterPro" id="IPR009936">
    <property type="entry name" value="DUF1468"/>
</dbReference>
<evidence type="ECO:0000256" key="1">
    <source>
        <dbReference type="SAM" id="Phobius"/>
    </source>
</evidence>
<evidence type="ECO:0000313" key="4">
    <source>
        <dbReference type="Proteomes" id="UP000255207"/>
    </source>
</evidence>
<dbReference type="AlphaFoldDB" id="A0A370KYT6"/>
<name>A0A370KYT6_9HYPH</name>
<feature type="transmembrane region" description="Helical" evidence="1">
    <location>
        <begin position="42"/>
        <end position="60"/>
    </location>
</feature>
<feature type="transmembrane region" description="Helical" evidence="1">
    <location>
        <begin position="12"/>
        <end position="30"/>
    </location>
</feature>
<feature type="transmembrane region" description="Helical" evidence="1">
    <location>
        <begin position="122"/>
        <end position="146"/>
    </location>
</feature>
<keyword evidence="1" id="KW-0812">Transmembrane</keyword>
<accession>A0A370KYT6</accession>
<proteinExistence type="predicted"/>
<dbReference type="Pfam" id="PF07331">
    <property type="entry name" value="TctB"/>
    <property type="match status" value="1"/>
</dbReference>
<feature type="domain" description="DUF1468" evidence="2">
    <location>
        <begin position="11"/>
        <end position="142"/>
    </location>
</feature>
<dbReference type="EMBL" id="QQTP01000028">
    <property type="protein sequence ID" value="RDJ19772.1"/>
    <property type="molecule type" value="Genomic_DNA"/>
</dbReference>
<dbReference type="RefSeq" id="WP_114832670.1">
    <property type="nucleotide sequence ID" value="NZ_QQTO01000041.1"/>
</dbReference>